<name>A0A6H2A2W6_9ZZZZ</name>
<reference evidence="1" key="1">
    <citation type="submission" date="2020-03" db="EMBL/GenBank/DDBJ databases">
        <title>The deep terrestrial virosphere.</title>
        <authorList>
            <person name="Holmfeldt K."/>
            <person name="Nilsson E."/>
            <person name="Simone D."/>
            <person name="Lopez-Fernandez M."/>
            <person name="Wu X."/>
            <person name="de Brujin I."/>
            <person name="Lundin D."/>
            <person name="Andersson A."/>
            <person name="Bertilsson S."/>
            <person name="Dopson M."/>
        </authorList>
    </citation>
    <scope>NUCLEOTIDE SEQUENCE</scope>
    <source>
        <strain evidence="1">TM448A05239</strain>
    </source>
</reference>
<sequence length="46" mass="5501">MFAWAIGHPKEAKKLFDKQPEAEKVFALVGKELEKRWIEELRKVFK</sequence>
<organism evidence="1">
    <name type="scientific">viral metagenome</name>
    <dbReference type="NCBI Taxonomy" id="1070528"/>
    <lineage>
        <taxon>unclassified sequences</taxon>
        <taxon>metagenomes</taxon>
        <taxon>organismal metagenomes</taxon>
    </lineage>
</organism>
<evidence type="ECO:0000313" key="1">
    <source>
        <dbReference type="EMBL" id="QJA54536.1"/>
    </source>
</evidence>
<accession>A0A6H2A2W6</accession>
<protein>
    <submittedName>
        <fullName evidence="1">Uncharacterized protein</fullName>
    </submittedName>
</protein>
<dbReference type="EMBL" id="MT144515">
    <property type="protein sequence ID" value="QJA54536.1"/>
    <property type="molecule type" value="Genomic_DNA"/>
</dbReference>
<dbReference type="AlphaFoldDB" id="A0A6H2A2W6"/>
<proteinExistence type="predicted"/>
<gene>
    <name evidence="1" type="ORF">TM448A05239_0006</name>
</gene>